<dbReference type="HOGENOM" id="CLU_1082701_0_0_1"/>
<dbReference type="InterPro" id="IPR000719">
    <property type="entry name" value="Prot_kinase_dom"/>
</dbReference>
<dbReference type="SMART" id="SM00220">
    <property type="entry name" value="S_TKc"/>
    <property type="match status" value="1"/>
</dbReference>
<proteinExistence type="predicted"/>
<name>G0NYB8_CAEBE</name>
<dbReference type="GO" id="GO:0004672">
    <property type="term" value="F:protein kinase activity"/>
    <property type="evidence" value="ECO:0007669"/>
    <property type="project" value="InterPro"/>
</dbReference>
<dbReference type="PANTHER" id="PTHR46538:SF3">
    <property type="entry name" value="PROTEIN KINASE DOMAIN-CONTAINING PROTEIN"/>
    <property type="match status" value="1"/>
</dbReference>
<evidence type="ECO:0000313" key="3">
    <source>
        <dbReference type="EMBL" id="EGT40032.1"/>
    </source>
</evidence>
<dbReference type="EMBL" id="GL379980">
    <property type="protein sequence ID" value="EGT40032.1"/>
    <property type="molecule type" value="Genomic_DNA"/>
</dbReference>
<dbReference type="Proteomes" id="UP000008068">
    <property type="component" value="Unassembled WGS sequence"/>
</dbReference>
<keyword evidence="4" id="KW-1185">Reference proteome</keyword>
<dbReference type="InterPro" id="IPR011009">
    <property type="entry name" value="Kinase-like_dom_sf"/>
</dbReference>
<evidence type="ECO:0000256" key="1">
    <source>
        <dbReference type="SAM" id="Phobius"/>
    </source>
</evidence>
<keyword evidence="1" id="KW-1133">Transmembrane helix</keyword>
<dbReference type="PANTHER" id="PTHR46538">
    <property type="entry name" value="PROTEIN KINASE DOMAIN-CONTAINING PROTEIN"/>
    <property type="match status" value="1"/>
</dbReference>
<sequence length="257" mass="29265">MLEFCGGGAVDNIIVKLCRALEEDEVRYIGYYVCDALKWLHSQNVIHRDLKAGNILLTNNEEVSEKLKSKREKRDTFIGTPYWMAPEVLACENFEDQPYDSISDIWSLGITLIEISKCLDHSAASFLNNVHRADPPCATITSIFIQPIRKTELLFSEWLSQSLVKDPRSRSSAAQLSDHLWFKDAPTKRTTILELLKKPISTQQVVAPTPSVTAPKANARRLGGRNNGNWKYLLIIIIHFCSVSSNFFMTFRVFLNW</sequence>
<dbReference type="PROSITE" id="PS50011">
    <property type="entry name" value="PROTEIN_KINASE_DOM"/>
    <property type="match status" value="1"/>
</dbReference>
<protein>
    <recommendedName>
        <fullName evidence="2">Protein kinase domain-containing protein</fullName>
    </recommendedName>
</protein>
<feature type="domain" description="Protein kinase" evidence="2">
    <location>
        <begin position="1"/>
        <end position="182"/>
    </location>
</feature>
<dbReference type="OMA" id="MEYAACG"/>
<feature type="transmembrane region" description="Helical" evidence="1">
    <location>
        <begin position="230"/>
        <end position="255"/>
    </location>
</feature>
<dbReference type="eggNOG" id="KOG0579">
    <property type="taxonomic scope" value="Eukaryota"/>
</dbReference>
<dbReference type="PROSITE" id="PS00108">
    <property type="entry name" value="PROTEIN_KINASE_ST"/>
    <property type="match status" value="1"/>
</dbReference>
<dbReference type="AlphaFoldDB" id="G0NYB8"/>
<accession>G0NYB8</accession>
<dbReference type="STRING" id="135651.G0NYB8"/>
<dbReference type="InterPro" id="IPR051585">
    <property type="entry name" value="STE20_Ser/Thr_Kinases"/>
</dbReference>
<evidence type="ECO:0000259" key="2">
    <source>
        <dbReference type="PROSITE" id="PS50011"/>
    </source>
</evidence>
<organism evidence="4">
    <name type="scientific">Caenorhabditis brenneri</name>
    <name type="common">Nematode worm</name>
    <dbReference type="NCBI Taxonomy" id="135651"/>
    <lineage>
        <taxon>Eukaryota</taxon>
        <taxon>Metazoa</taxon>
        <taxon>Ecdysozoa</taxon>
        <taxon>Nematoda</taxon>
        <taxon>Chromadorea</taxon>
        <taxon>Rhabditida</taxon>
        <taxon>Rhabditina</taxon>
        <taxon>Rhabditomorpha</taxon>
        <taxon>Rhabditoidea</taxon>
        <taxon>Rhabditidae</taxon>
        <taxon>Peloderinae</taxon>
        <taxon>Caenorhabditis</taxon>
    </lineage>
</organism>
<keyword evidence="1" id="KW-0472">Membrane</keyword>
<dbReference type="OrthoDB" id="10027016at2759"/>
<gene>
    <name evidence="3" type="ORF">CAEBREN_03844</name>
</gene>
<evidence type="ECO:0000313" key="4">
    <source>
        <dbReference type="Proteomes" id="UP000008068"/>
    </source>
</evidence>
<keyword evidence="1" id="KW-0812">Transmembrane</keyword>
<dbReference type="InParanoid" id="G0NYB8"/>
<dbReference type="SUPFAM" id="SSF56112">
    <property type="entry name" value="Protein kinase-like (PK-like)"/>
    <property type="match status" value="1"/>
</dbReference>
<dbReference type="Pfam" id="PF00069">
    <property type="entry name" value="Pkinase"/>
    <property type="match status" value="1"/>
</dbReference>
<dbReference type="Gene3D" id="1.10.510.10">
    <property type="entry name" value="Transferase(Phosphotransferase) domain 1"/>
    <property type="match status" value="1"/>
</dbReference>
<dbReference type="InterPro" id="IPR008271">
    <property type="entry name" value="Ser/Thr_kinase_AS"/>
</dbReference>
<dbReference type="GO" id="GO:0005524">
    <property type="term" value="F:ATP binding"/>
    <property type="evidence" value="ECO:0007669"/>
    <property type="project" value="InterPro"/>
</dbReference>
<reference evidence="4" key="1">
    <citation type="submission" date="2011-07" db="EMBL/GenBank/DDBJ databases">
        <authorList>
            <consortium name="Caenorhabditis brenneri Sequencing and Analysis Consortium"/>
            <person name="Wilson R.K."/>
        </authorList>
    </citation>
    <scope>NUCLEOTIDE SEQUENCE [LARGE SCALE GENOMIC DNA]</scope>
    <source>
        <strain evidence="4">PB2801</strain>
    </source>
</reference>